<dbReference type="Proteomes" id="UP000016922">
    <property type="component" value="Unassembled WGS sequence"/>
</dbReference>
<dbReference type="EMBL" id="KE145367">
    <property type="protein sequence ID" value="EPE29995.1"/>
    <property type="molecule type" value="Genomic_DNA"/>
</dbReference>
<evidence type="ECO:0000313" key="10">
    <source>
        <dbReference type="Proteomes" id="UP000016922"/>
    </source>
</evidence>
<keyword evidence="5" id="KW-0804">Transcription</keyword>
<evidence type="ECO:0000256" key="1">
    <source>
        <dbReference type="ARBA" id="ARBA00022723"/>
    </source>
</evidence>
<accession>S3CWH0</accession>
<dbReference type="CDD" id="cd00067">
    <property type="entry name" value="GAL4"/>
    <property type="match status" value="1"/>
</dbReference>
<keyword evidence="4 9" id="KW-0238">DNA-binding</keyword>
<dbReference type="SUPFAM" id="SSF57701">
    <property type="entry name" value="Zn2/Cys6 DNA-binding domain"/>
    <property type="match status" value="1"/>
</dbReference>
<dbReference type="InterPro" id="IPR001138">
    <property type="entry name" value="Zn2Cys6_DnaBD"/>
</dbReference>
<evidence type="ECO:0000259" key="8">
    <source>
        <dbReference type="PROSITE" id="PS50048"/>
    </source>
</evidence>
<keyword evidence="3" id="KW-0805">Transcription regulation</keyword>
<dbReference type="GO" id="GO:0000981">
    <property type="term" value="F:DNA-binding transcription factor activity, RNA polymerase II-specific"/>
    <property type="evidence" value="ECO:0007669"/>
    <property type="project" value="InterPro"/>
</dbReference>
<feature type="domain" description="Zn(2)-C6 fungal-type" evidence="8">
    <location>
        <begin position="18"/>
        <end position="48"/>
    </location>
</feature>
<keyword evidence="10" id="KW-1185">Reference proteome</keyword>
<evidence type="ECO:0000256" key="2">
    <source>
        <dbReference type="ARBA" id="ARBA00022833"/>
    </source>
</evidence>
<dbReference type="SMART" id="SM00066">
    <property type="entry name" value="GAL4"/>
    <property type="match status" value="1"/>
</dbReference>
<evidence type="ECO:0000256" key="4">
    <source>
        <dbReference type="ARBA" id="ARBA00023125"/>
    </source>
</evidence>
<dbReference type="GO" id="GO:0008270">
    <property type="term" value="F:zinc ion binding"/>
    <property type="evidence" value="ECO:0007669"/>
    <property type="project" value="InterPro"/>
</dbReference>
<name>S3CWH0_GLAL2</name>
<sequence length="402" mass="44088">MSSKRTEPLMPRKKLKESCTQCASAKVRCSKDKPQCTRCEDRNSVCSYGMSQRSGRRAGPSYHCSPTHLNKAGASGQPRPDIDGNVNMFTSPSDFYLDRGLWSACESLGWDMMDIKSPSSLSPGSQLLSDESLTSLDQWMDMGSDHCSALSVNDHNIHDISMPQHTSMQQTTSPSTSTSTPMSTPLNIISSPNKGSASCYETATHVIGAINSAPKSCSLATITSEISRPQQTIEQVIDANRTSIESVTIILNCPCATDQNLLSLITSIVFKVIQLYHSAAHTSPEPHPQKSLIVDTFIRQTAHHVPPVSAGTPIENTQLDTCSDVPRMRAQLILGEIHRVVRLVELLSQRFQEARMTSNRVGNDEDEAGEGNWISASVFVQLEADLRQRLRVVVKDTMAVLR</sequence>
<dbReference type="GeneID" id="19460213"/>
<feature type="region of interest" description="Disordered" evidence="7">
    <location>
        <begin position="164"/>
        <end position="183"/>
    </location>
</feature>
<dbReference type="PRINTS" id="PR00755">
    <property type="entry name" value="AFLATOXINBRP"/>
</dbReference>
<dbReference type="AlphaFoldDB" id="S3CWH0"/>
<dbReference type="Pfam" id="PF00172">
    <property type="entry name" value="Zn_clus"/>
    <property type="match status" value="1"/>
</dbReference>
<dbReference type="GO" id="GO:0045122">
    <property type="term" value="P:aflatoxin biosynthetic process"/>
    <property type="evidence" value="ECO:0007669"/>
    <property type="project" value="InterPro"/>
</dbReference>
<dbReference type="PROSITE" id="PS00463">
    <property type="entry name" value="ZN2_CY6_FUNGAL_1"/>
    <property type="match status" value="1"/>
</dbReference>
<gene>
    <name evidence="9" type="ORF">GLAREA_01155</name>
</gene>
<dbReference type="RefSeq" id="XP_008084104.1">
    <property type="nucleotide sequence ID" value="XM_008085913.1"/>
</dbReference>
<dbReference type="InterPro" id="IPR036864">
    <property type="entry name" value="Zn2-C6_fun-type_DNA-bd_sf"/>
</dbReference>
<reference evidence="9 10" key="1">
    <citation type="journal article" date="2013" name="BMC Genomics">
        <title>Genomics-driven discovery of the pneumocandin biosynthetic gene cluster in the fungus Glarea lozoyensis.</title>
        <authorList>
            <person name="Chen L."/>
            <person name="Yue Q."/>
            <person name="Zhang X."/>
            <person name="Xiang M."/>
            <person name="Wang C."/>
            <person name="Li S."/>
            <person name="Che Y."/>
            <person name="Ortiz-Lopez F.J."/>
            <person name="Bills G.F."/>
            <person name="Liu X."/>
            <person name="An Z."/>
        </authorList>
    </citation>
    <scope>NUCLEOTIDE SEQUENCE [LARGE SCALE GENOMIC DNA]</scope>
    <source>
        <strain evidence="10">ATCC 20868 / MF5171</strain>
    </source>
</reference>
<dbReference type="KEGG" id="glz:GLAREA_01155"/>
<evidence type="ECO:0000256" key="6">
    <source>
        <dbReference type="ARBA" id="ARBA00023242"/>
    </source>
</evidence>
<keyword evidence="2" id="KW-0862">Zinc</keyword>
<dbReference type="GO" id="GO:0005634">
    <property type="term" value="C:nucleus"/>
    <property type="evidence" value="ECO:0007669"/>
    <property type="project" value="InterPro"/>
</dbReference>
<evidence type="ECO:0000256" key="5">
    <source>
        <dbReference type="ARBA" id="ARBA00023163"/>
    </source>
</evidence>
<evidence type="ECO:0000256" key="7">
    <source>
        <dbReference type="SAM" id="MobiDB-lite"/>
    </source>
</evidence>
<dbReference type="eggNOG" id="ENOG502SU7R">
    <property type="taxonomic scope" value="Eukaryota"/>
</dbReference>
<keyword evidence="1" id="KW-0479">Metal-binding</keyword>
<dbReference type="OMA" id="ACARCIE"/>
<proteinExistence type="predicted"/>
<evidence type="ECO:0000313" key="9">
    <source>
        <dbReference type="EMBL" id="EPE29995.1"/>
    </source>
</evidence>
<evidence type="ECO:0000256" key="3">
    <source>
        <dbReference type="ARBA" id="ARBA00023015"/>
    </source>
</evidence>
<dbReference type="Pfam" id="PF08493">
    <property type="entry name" value="AflR"/>
    <property type="match status" value="1"/>
</dbReference>
<dbReference type="InterPro" id="IPR013700">
    <property type="entry name" value="AflR"/>
</dbReference>
<dbReference type="Gene3D" id="4.10.240.10">
    <property type="entry name" value="Zn(2)-C6 fungal-type DNA-binding domain"/>
    <property type="match status" value="1"/>
</dbReference>
<protein>
    <submittedName>
        <fullName evidence="9">Zn2/Cys6 DNA-binding protein</fullName>
    </submittedName>
</protein>
<keyword evidence="6" id="KW-0539">Nucleus</keyword>
<dbReference type="GO" id="GO:0003677">
    <property type="term" value="F:DNA binding"/>
    <property type="evidence" value="ECO:0007669"/>
    <property type="project" value="UniProtKB-KW"/>
</dbReference>
<dbReference type="PANTHER" id="PTHR47660">
    <property type="entry name" value="TRANSCRIPTION FACTOR WITH C2H2 AND ZN(2)-CYS(6) DNA BINDING DOMAIN (EUROFUNG)-RELATED-RELATED"/>
    <property type="match status" value="1"/>
</dbReference>
<dbReference type="OrthoDB" id="2740448at2759"/>
<dbReference type="PROSITE" id="PS50048">
    <property type="entry name" value="ZN2_CY6_FUNGAL_2"/>
    <property type="match status" value="1"/>
</dbReference>
<organism evidence="9 10">
    <name type="scientific">Glarea lozoyensis (strain ATCC 20868 / MF5171)</name>
    <dbReference type="NCBI Taxonomy" id="1116229"/>
    <lineage>
        <taxon>Eukaryota</taxon>
        <taxon>Fungi</taxon>
        <taxon>Dikarya</taxon>
        <taxon>Ascomycota</taxon>
        <taxon>Pezizomycotina</taxon>
        <taxon>Leotiomycetes</taxon>
        <taxon>Helotiales</taxon>
        <taxon>Helotiaceae</taxon>
        <taxon>Glarea</taxon>
    </lineage>
</organism>
<dbReference type="HOGENOM" id="CLU_031656_1_0_1"/>